<feature type="compositionally biased region" description="Polar residues" evidence="2">
    <location>
        <begin position="15"/>
        <end position="26"/>
    </location>
</feature>
<feature type="domain" description="Protein kinase" evidence="3">
    <location>
        <begin position="78"/>
        <end position="309"/>
    </location>
</feature>
<evidence type="ECO:0000256" key="2">
    <source>
        <dbReference type="SAM" id="MobiDB-lite"/>
    </source>
</evidence>
<sequence>MTSVVKNEKAEPSKVLNNSTDETASTESDENDSDFKPYEKRQKKKMPKVISNVLESLLPKKKGPKDTQQQPSSGKTKAENEKMASQSIKAATTKASDDSTPATATTATATKQIKKPPVKQKAKFEGPRAPIEERKKVLIGNLKPSNEHKICTSNARKTVKYLQEKVQQKQHFEEQSKLPAVGEKLSTKAGHEYTADKDVGSLLDEKKSISIATAVTIAQQSLLGLKDLHEIGYLHRDIKLENIVVAAGSDYQKVQLIDFGLSGKLPKFEEQHLADPPPSISYLVGNLKTASLAALKNQQQSRKDDLGNF</sequence>
<dbReference type="GO" id="GO:0004674">
    <property type="term" value="F:protein serine/threonine kinase activity"/>
    <property type="evidence" value="ECO:0007669"/>
    <property type="project" value="UniProtKB-EC"/>
</dbReference>
<dbReference type="GO" id="GO:0005524">
    <property type="term" value="F:ATP binding"/>
    <property type="evidence" value="ECO:0007669"/>
    <property type="project" value="InterPro"/>
</dbReference>
<feature type="compositionally biased region" description="Low complexity" evidence="2">
    <location>
        <begin position="89"/>
        <end position="110"/>
    </location>
</feature>
<evidence type="ECO:0000259" key="3">
    <source>
        <dbReference type="PROSITE" id="PS50011"/>
    </source>
</evidence>
<evidence type="ECO:0000313" key="4">
    <source>
        <dbReference type="Proteomes" id="UP000887578"/>
    </source>
</evidence>
<dbReference type="EC" id="2.7.11.1" evidence="1"/>
<dbReference type="InterPro" id="IPR050235">
    <property type="entry name" value="CK1_Ser-Thr_kinase"/>
</dbReference>
<keyword evidence="4" id="KW-1185">Reference proteome</keyword>
<dbReference type="Pfam" id="PF00069">
    <property type="entry name" value="Pkinase"/>
    <property type="match status" value="1"/>
</dbReference>
<name>A0A914P0P6_9BILA</name>
<dbReference type="PROSITE" id="PS50011">
    <property type="entry name" value="PROTEIN_KINASE_DOM"/>
    <property type="match status" value="1"/>
</dbReference>
<evidence type="ECO:0000256" key="1">
    <source>
        <dbReference type="ARBA" id="ARBA00012513"/>
    </source>
</evidence>
<reference evidence="5" key="1">
    <citation type="submission" date="2022-11" db="UniProtKB">
        <authorList>
            <consortium name="WormBaseParasite"/>
        </authorList>
    </citation>
    <scope>IDENTIFICATION</scope>
</reference>
<dbReference type="Gene3D" id="1.10.510.10">
    <property type="entry name" value="Transferase(Phosphotransferase) domain 1"/>
    <property type="match status" value="1"/>
</dbReference>
<organism evidence="4 5">
    <name type="scientific">Panagrolaimus davidi</name>
    <dbReference type="NCBI Taxonomy" id="227884"/>
    <lineage>
        <taxon>Eukaryota</taxon>
        <taxon>Metazoa</taxon>
        <taxon>Ecdysozoa</taxon>
        <taxon>Nematoda</taxon>
        <taxon>Chromadorea</taxon>
        <taxon>Rhabditida</taxon>
        <taxon>Tylenchina</taxon>
        <taxon>Panagrolaimomorpha</taxon>
        <taxon>Panagrolaimoidea</taxon>
        <taxon>Panagrolaimidae</taxon>
        <taxon>Panagrolaimus</taxon>
    </lineage>
</organism>
<dbReference type="PROSITE" id="PS00108">
    <property type="entry name" value="PROTEIN_KINASE_ST"/>
    <property type="match status" value="1"/>
</dbReference>
<dbReference type="InterPro" id="IPR008271">
    <property type="entry name" value="Ser/Thr_kinase_AS"/>
</dbReference>
<feature type="compositionally biased region" description="Basic and acidic residues" evidence="2">
    <location>
        <begin position="1"/>
        <end position="12"/>
    </location>
</feature>
<feature type="region of interest" description="Disordered" evidence="2">
    <location>
        <begin position="1"/>
        <end position="128"/>
    </location>
</feature>
<dbReference type="WBParaSite" id="PDA_v2.g11340.t1">
    <property type="protein sequence ID" value="PDA_v2.g11340.t1"/>
    <property type="gene ID" value="PDA_v2.g11340"/>
</dbReference>
<dbReference type="AlphaFoldDB" id="A0A914P0P6"/>
<dbReference type="PANTHER" id="PTHR11909">
    <property type="entry name" value="CASEIN KINASE-RELATED"/>
    <property type="match status" value="1"/>
</dbReference>
<dbReference type="SUPFAM" id="SSF56112">
    <property type="entry name" value="Protein kinase-like (PK-like)"/>
    <property type="match status" value="1"/>
</dbReference>
<evidence type="ECO:0000313" key="5">
    <source>
        <dbReference type="WBParaSite" id="PDA_v2.g11340.t1"/>
    </source>
</evidence>
<dbReference type="Proteomes" id="UP000887578">
    <property type="component" value="Unplaced"/>
</dbReference>
<feature type="compositionally biased region" description="Polar residues" evidence="2">
    <location>
        <begin position="66"/>
        <end position="75"/>
    </location>
</feature>
<protein>
    <recommendedName>
        <fullName evidence="1">non-specific serine/threonine protein kinase</fullName>
        <ecNumber evidence="1">2.7.11.1</ecNumber>
    </recommendedName>
</protein>
<dbReference type="InterPro" id="IPR011009">
    <property type="entry name" value="Kinase-like_dom_sf"/>
</dbReference>
<dbReference type="InterPro" id="IPR000719">
    <property type="entry name" value="Prot_kinase_dom"/>
</dbReference>
<proteinExistence type="predicted"/>
<accession>A0A914P0P6</accession>
<feature type="compositionally biased region" description="Basic residues" evidence="2">
    <location>
        <begin position="112"/>
        <end position="121"/>
    </location>
</feature>